<organism evidence="2">
    <name type="scientific">Arundo donax</name>
    <name type="common">Giant reed</name>
    <name type="synonym">Donax arundinaceus</name>
    <dbReference type="NCBI Taxonomy" id="35708"/>
    <lineage>
        <taxon>Eukaryota</taxon>
        <taxon>Viridiplantae</taxon>
        <taxon>Streptophyta</taxon>
        <taxon>Embryophyta</taxon>
        <taxon>Tracheophyta</taxon>
        <taxon>Spermatophyta</taxon>
        <taxon>Magnoliopsida</taxon>
        <taxon>Liliopsida</taxon>
        <taxon>Poales</taxon>
        <taxon>Poaceae</taxon>
        <taxon>PACMAD clade</taxon>
        <taxon>Arundinoideae</taxon>
        <taxon>Arundineae</taxon>
        <taxon>Arundo</taxon>
    </lineage>
</organism>
<reference evidence="2" key="1">
    <citation type="submission" date="2014-09" db="EMBL/GenBank/DDBJ databases">
        <authorList>
            <person name="Magalhaes I.L.F."/>
            <person name="Oliveira U."/>
            <person name="Santos F.R."/>
            <person name="Vidigal T.H.D.A."/>
            <person name="Brescovit A.D."/>
            <person name="Santos A.J."/>
        </authorList>
    </citation>
    <scope>NUCLEOTIDE SEQUENCE</scope>
    <source>
        <tissue evidence="2">Shoot tissue taken approximately 20 cm above the soil surface</tissue>
    </source>
</reference>
<name>A0A0A8XPY4_ARUDO</name>
<evidence type="ECO:0000313" key="2">
    <source>
        <dbReference type="EMBL" id="JAD15899.1"/>
    </source>
</evidence>
<accession>A0A0A8XPY4</accession>
<proteinExistence type="predicted"/>
<dbReference type="EMBL" id="GBRH01281996">
    <property type="protein sequence ID" value="JAD15899.1"/>
    <property type="molecule type" value="Transcribed_RNA"/>
</dbReference>
<sequence length="31" mass="3363">MPSGRPRLLKRRGAEVAPATAVSRRRSTVVS</sequence>
<protein>
    <submittedName>
        <fullName evidence="2">Uncharacterized protein</fullName>
    </submittedName>
</protein>
<dbReference type="AlphaFoldDB" id="A0A0A8XPY4"/>
<feature type="region of interest" description="Disordered" evidence="1">
    <location>
        <begin position="1"/>
        <end position="31"/>
    </location>
</feature>
<evidence type="ECO:0000256" key="1">
    <source>
        <dbReference type="SAM" id="MobiDB-lite"/>
    </source>
</evidence>
<reference evidence="2" key="2">
    <citation type="journal article" date="2015" name="Data Brief">
        <title>Shoot transcriptome of the giant reed, Arundo donax.</title>
        <authorList>
            <person name="Barrero R.A."/>
            <person name="Guerrero F.D."/>
            <person name="Moolhuijzen P."/>
            <person name="Goolsby J.A."/>
            <person name="Tidwell J."/>
            <person name="Bellgard S.E."/>
            <person name="Bellgard M.I."/>
        </authorList>
    </citation>
    <scope>NUCLEOTIDE SEQUENCE</scope>
    <source>
        <tissue evidence="2">Shoot tissue taken approximately 20 cm above the soil surface</tissue>
    </source>
</reference>